<dbReference type="SMART" id="SM00184">
    <property type="entry name" value="RING"/>
    <property type="match status" value="1"/>
</dbReference>
<feature type="transmembrane region" description="Helical" evidence="7">
    <location>
        <begin position="1261"/>
        <end position="1287"/>
    </location>
</feature>
<dbReference type="GO" id="GO:0006631">
    <property type="term" value="P:fatty acid metabolic process"/>
    <property type="evidence" value="ECO:0007669"/>
    <property type="project" value="TreeGrafter"/>
</dbReference>
<dbReference type="InterPro" id="IPR001841">
    <property type="entry name" value="Znf_RING"/>
</dbReference>
<evidence type="ECO:0000256" key="7">
    <source>
        <dbReference type="SAM" id="Phobius"/>
    </source>
</evidence>
<evidence type="ECO:0000256" key="6">
    <source>
        <dbReference type="PROSITE-ProRule" id="PRU00175"/>
    </source>
</evidence>
<dbReference type="InterPro" id="IPR042099">
    <property type="entry name" value="ANL_N_sf"/>
</dbReference>
<feature type="transmembrane region" description="Helical" evidence="7">
    <location>
        <begin position="937"/>
        <end position="967"/>
    </location>
</feature>
<evidence type="ECO:0000259" key="10">
    <source>
        <dbReference type="PROSITE" id="PS50089"/>
    </source>
</evidence>
<dbReference type="Pfam" id="PF13923">
    <property type="entry name" value="zf-C3HC4_2"/>
    <property type="match status" value="1"/>
</dbReference>
<feature type="signal peptide" evidence="8">
    <location>
        <begin position="1"/>
        <end position="28"/>
    </location>
</feature>
<dbReference type="PANTHER" id="PTHR43201">
    <property type="entry name" value="ACYL-COA SYNTHETASE"/>
    <property type="match status" value="1"/>
</dbReference>
<dbReference type="SUPFAM" id="SSF57850">
    <property type="entry name" value="RING/U-box"/>
    <property type="match status" value="1"/>
</dbReference>
<dbReference type="Gene3D" id="3.40.50.12780">
    <property type="entry name" value="N-terminal domain of ligase-like"/>
    <property type="match status" value="1"/>
</dbReference>
<feature type="transmembrane region" description="Helical" evidence="7">
    <location>
        <begin position="1205"/>
        <end position="1228"/>
    </location>
</feature>
<dbReference type="Pfam" id="PF00550">
    <property type="entry name" value="PP-binding"/>
    <property type="match status" value="1"/>
</dbReference>
<dbReference type="SMART" id="SM00823">
    <property type="entry name" value="PKS_PP"/>
    <property type="match status" value="1"/>
</dbReference>
<dbReference type="PANTHER" id="PTHR43201:SF10">
    <property type="entry name" value="CARRIER DOMAIN-CONTAINING PROTEIN"/>
    <property type="match status" value="1"/>
</dbReference>
<dbReference type="InterPro" id="IPR000873">
    <property type="entry name" value="AMP-dep_synth/lig_dom"/>
</dbReference>
<dbReference type="GO" id="GO:0031956">
    <property type="term" value="F:medium-chain fatty acid-CoA ligase activity"/>
    <property type="evidence" value="ECO:0007669"/>
    <property type="project" value="TreeGrafter"/>
</dbReference>
<accession>A0A6A4H9Z2</accession>
<keyword evidence="3" id="KW-0479">Metal-binding</keyword>
<dbReference type="Gene3D" id="2.160.10.10">
    <property type="entry name" value="Hexapeptide repeat proteins"/>
    <property type="match status" value="2"/>
</dbReference>
<evidence type="ECO:0000256" key="1">
    <source>
        <dbReference type="ARBA" id="ARBA00022450"/>
    </source>
</evidence>
<keyword evidence="7" id="KW-1133">Transmembrane helix</keyword>
<dbReference type="InterPro" id="IPR013083">
    <property type="entry name" value="Znf_RING/FYVE/PHD"/>
</dbReference>
<evidence type="ECO:0000313" key="12">
    <source>
        <dbReference type="Proteomes" id="UP000799118"/>
    </source>
</evidence>
<reference evidence="11" key="1">
    <citation type="journal article" date="2019" name="Environ. Microbiol.">
        <title>Fungal ecological strategies reflected in gene transcription - a case study of two litter decomposers.</title>
        <authorList>
            <person name="Barbi F."/>
            <person name="Kohler A."/>
            <person name="Barry K."/>
            <person name="Baskaran P."/>
            <person name="Daum C."/>
            <person name="Fauchery L."/>
            <person name="Ihrmark K."/>
            <person name="Kuo A."/>
            <person name="LaButti K."/>
            <person name="Lipzen A."/>
            <person name="Morin E."/>
            <person name="Grigoriev I.V."/>
            <person name="Henrissat B."/>
            <person name="Lindahl B."/>
            <person name="Martin F."/>
        </authorList>
    </citation>
    <scope>NUCLEOTIDE SEQUENCE</scope>
    <source>
        <strain evidence="11">JB14</strain>
    </source>
</reference>
<dbReference type="PROSITE" id="PS00518">
    <property type="entry name" value="ZF_RING_1"/>
    <property type="match status" value="1"/>
</dbReference>
<dbReference type="Gene3D" id="3.30.40.10">
    <property type="entry name" value="Zinc/RING finger domain, C3HC4 (zinc finger)"/>
    <property type="match status" value="1"/>
</dbReference>
<organism evidence="11 12">
    <name type="scientific">Gymnopus androsaceus JB14</name>
    <dbReference type="NCBI Taxonomy" id="1447944"/>
    <lineage>
        <taxon>Eukaryota</taxon>
        <taxon>Fungi</taxon>
        <taxon>Dikarya</taxon>
        <taxon>Basidiomycota</taxon>
        <taxon>Agaricomycotina</taxon>
        <taxon>Agaricomycetes</taxon>
        <taxon>Agaricomycetidae</taxon>
        <taxon>Agaricales</taxon>
        <taxon>Marasmiineae</taxon>
        <taxon>Omphalotaceae</taxon>
        <taxon>Gymnopus</taxon>
    </lineage>
</organism>
<keyword evidence="11" id="KW-0436">Ligase</keyword>
<dbReference type="Pfam" id="PF00501">
    <property type="entry name" value="AMP-binding"/>
    <property type="match status" value="1"/>
</dbReference>
<evidence type="ECO:0000256" key="5">
    <source>
        <dbReference type="ARBA" id="ARBA00022833"/>
    </source>
</evidence>
<dbReference type="OrthoDB" id="3633556at2759"/>
<evidence type="ECO:0000256" key="8">
    <source>
        <dbReference type="SAM" id="SignalP"/>
    </source>
</evidence>
<name>A0A6A4H9Z2_9AGAR</name>
<dbReference type="InterPro" id="IPR009081">
    <property type="entry name" value="PP-bd_ACP"/>
</dbReference>
<keyword evidence="12" id="KW-1185">Reference proteome</keyword>
<sequence length="1532" mass="168687">MVLLPTGPANALALLSLATYHTCAPVNASCTGPELREDALRLNAKAVVTTKDAEERLELQALRQELDCDIIFIEETTFGPPGLFSMSIMGEEGSLRVRSEPHGLNDQSLVLHTSGTSGKKKVVPYTLRSLIVGTWAVVHSWDLRSTDVNMNMMPLFHVGGIVRNLLAPILSGGSAVMCAGFDAIAFWTLSVQFKATWYYAAPTIHHAILTSQPEGIIPQRDTRIRMICNAAGGLLPSLAVDLKERFGNAVILPSYGMTECMPIASPPTTYQLERPGCSGIACGPYLSIRDPSNIERELPRGKTGAVSVRGLPTFDGYELTPDINAPLDTSAFSTEGWFDSGDMGYMDNDGYLFITGRSKEIINKGGEVISPFEVEEAITTAARDHVKATLAFAIEHDVLQEAIGVVIVPVPGRPVIGMSQLLDLLKEHLHPSKWPFAVVYMQDLPKNSAGKPLRIKLAQRLNLGCMSDSVPVISRHFEADVPPTSASLSDPIHCVPVQLDLRGISRLLLNTKGVEDAAVRSRQDGTAEAFVYLQAKVDSASIKFSVSQFLPGYAVPEIHLLTRPLPMLDGEYDFALMEKEIIRQNNASMSSRAVLVRDIVADLLGIEPGMISGDSDFFLLGGNSLLLGKLSYHIRKRANVSIAVAAIFTNSSVNGIASLIEVEHRKLSLESLVEDKVQAYVNTSNNSELTLSYNQNRFESNERKGRGQNHPINLIVQAIPMVFFYPLKTAVTWSILLFVLSYLSPIFDKDYWERMFALLCAIVAARMSVRICGPIAAIMFKWLVIGKYKPGTYRMWSTYYLRWWIVNQSLISAGRGIFAMHPELSKLYYRLLGARIGKNVSISKQARLGEFDLLTFEDGCHIDSALVRGFCVEREGCFRLEPIVIGKRAIVNSYTQISPGAVIPESSVYGPHASSFDAPSPPRFAVYNRTLLQEPHWLLKVFVAFPIVFVVTFASYVPWFVILWLMVSDTKIVKPHSANALVSVIYWFSGPERVMWHAISRMVRAVCTPLLQVFLGIIVKRVFGLNKEGHANDATQLVLLRRYINSILLSQSNLKEAFSIIGTHYEGVSFVYRLMGAKIGRRVYWPGSGIYCVDPELLEIGDDVVFGSRSEIYTTDRLGSDRVCVKNGAMIADRVVLLPGTTVGTGAVMGSGALSKRNTSYEDGSTWMGNERGEAICFNKGSPSSGGGDTITPFGRAFHKREASYFVWPYIVILSVNLIVTACSSAYWSTSAVVAAQLLRQFYIHLPHIRLFADHWYRFGILYGVIASCFILVLNIQAILCILWVLLTKWIVIGQRRPGPCAWDESSYCQRWQLHLVLSRPLYKGYGIGGVLAPLTGSAYIVWFFAAMGANIGNNCCLYPGGKAGLLTEPDLVQIGHDVSLDNCSVVAHINSRGKFALNALKIGNGCAMRTGSRLLSGASMEDNSMLCEHTLLTSGEVAEADSVYVGWPARRLDDWPKQPRVDDETTVDLISPGLMCPICRKAPRSATVTACGHLFCYSCISQSLFKVSRCPICTEHLSSQSLTKINPIFES</sequence>
<gene>
    <name evidence="11" type="ORF">BT96DRAFT_863089</name>
</gene>
<keyword evidence="4 6" id="KW-0863">Zinc-finger</keyword>
<dbReference type="InterPro" id="IPR045851">
    <property type="entry name" value="AMP-bd_C_sf"/>
</dbReference>
<proteinExistence type="predicted"/>
<dbReference type="SUPFAM" id="SSF56801">
    <property type="entry name" value="Acetyl-CoA synthetase-like"/>
    <property type="match status" value="1"/>
</dbReference>
<feature type="domain" description="RING-type" evidence="10">
    <location>
        <begin position="1477"/>
        <end position="1515"/>
    </location>
</feature>
<dbReference type="Gene3D" id="1.10.1200.10">
    <property type="entry name" value="ACP-like"/>
    <property type="match status" value="1"/>
</dbReference>
<dbReference type="EMBL" id="ML769559">
    <property type="protein sequence ID" value="KAE9393995.1"/>
    <property type="molecule type" value="Genomic_DNA"/>
</dbReference>
<evidence type="ECO:0000256" key="3">
    <source>
        <dbReference type="ARBA" id="ARBA00022723"/>
    </source>
</evidence>
<feature type="transmembrane region" description="Helical" evidence="7">
    <location>
        <begin position="755"/>
        <end position="780"/>
    </location>
</feature>
<feature type="chain" id="PRO_5025450231" evidence="8">
    <location>
        <begin position="29"/>
        <end position="1532"/>
    </location>
</feature>
<protein>
    <submittedName>
        <fullName evidence="11">AMP-dependent synthetase and ligase</fullName>
    </submittedName>
</protein>
<feature type="transmembrane region" description="Helical" evidence="7">
    <location>
        <begin position="1326"/>
        <end position="1346"/>
    </location>
</feature>
<evidence type="ECO:0000259" key="9">
    <source>
        <dbReference type="PROSITE" id="PS50075"/>
    </source>
</evidence>
<dbReference type="GO" id="GO:0031177">
    <property type="term" value="F:phosphopantetheine binding"/>
    <property type="evidence" value="ECO:0007669"/>
    <property type="project" value="InterPro"/>
</dbReference>
<dbReference type="SUPFAM" id="SSF47336">
    <property type="entry name" value="ACP-like"/>
    <property type="match status" value="1"/>
</dbReference>
<dbReference type="InterPro" id="IPR017907">
    <property type="entry name" value="Znf_RING_CS"/>
</dbReference>
<evidence type="ECO:0000256" key="4">
    <source>
        <dbReference type="ARBA" id="ARBA00022771"/>
    </source>
</evidence>
<keyword evidence="7" id="KW-0812">Transmembrane</keyword>
<dbReference type="InterPro" id="IPR036736">
    <property type="entry name" value="ACP-like_sf"/>
</dbReference>
<dbReference type="InterPro" id="IPR020806">
    <property type="entry name" value="PKS_PP-bd"/>
</dbReference>
<evidence type="ECO:0000256" key="2">
    <source>
        <dbReference type="ARBA" id="ARBA00022553"/>
    </source>
</evidence>
<keyword evidence="2" id="KW-0597">Phosphoprotein</keyword>
<evidence type="ECO:0000313" key="11">
    <source>
        <dbReference type="EMBL" id="KAE9393995.1"/>
    </source>
</evidence>
<feature type="domain" description="Carrier" evidence="9">
    <location>
        <begin position="590"/>
        <end position="664"/>
    </location>
</feature>
<dbReference type="InterPro" id="IPR011004">
    <property type="entry name" value="Trimer_LpxA-like_sf"/>
</dbReference>
<dbReference type="PROSITE" id="PS50089">
    <property type="entry name" value="ZF_RING_2"/>
    <property type="match status" value="1"/>
</dbReference>
<dbReference type="Proteomes" id="UP000799118">
    <property type="component" value="Unassembled WGS sequence"/>
</dbReference>
<dbReference type="PROSITE" id="PS50075">
    <property type="entry name" value="CARRIER"/>
    <property type="match status" value="1"/>
</dbReference>
<keyword evidence="8" id="KW-0732">Signal</keyword>
<keyword evidence="5" id="KW-0862">Zinc</keyword>
<feature type="transmembrane region" description="Helical" evidence="7">
    <location>
        <begin position="723"/>
        <end position="743"/>
    </location>
</feature>
<dbReference type="GO" id="GO:0008270">
    <property type="term" value="F:zinc ion binding"/>
    <property type="evidence" value="ECO:0007669"/>
    <property type="project" value="UniProtKB-KW"/>
</dbReference>
<dbReference type="SUPFAM" id="SSF51161">
    <property type="entry name" value="Trimeric LpxA-like enzymes"/>
    <property type="match status" value="3"/>
</dbReference>
<dbReference type="Gene3D" id="3.30.300.30">
    <property type="match status" value="1"/>
</dbReference>
<keyword evidence="7" id="KW-0472">Membrane</keyword>
<keyword evidence="1" id="KW-0596">Phosphopantetheine</keyword>